<name>A0ABY8LEJ1_9RHOB</name>
<dbReference type="EMBL" id="CP122537">
    <property type="protein sequence ID" value="WGH79736.1"/>
    <property type="molecule type" value="Genomic_DNA"/>
</dbReference>
<accession>A0ABY8LEJ1</accession>
<reference evidence="1 2" key="1">
    <citation type="submission" date="2023-04" db="EMBL/GenBank/DDBJ databases">
        <title>Jannaschia ovalis sp. nov., a marine bacterium isolated from sea tidal flat.</title>
        <authorList>
            <person name="Kwon D.Y."/>
            <person name="Kim J.-J."/>
        </authorList>
    </citation>
    <scope>NUCLEOTIDE SEQUENCE [LARGE SCALE GENOMIC DNA]</scope>
    <source>
        <strain evidence="1 2">GRR-S6-38</strain>
    </source>
</reference>
<evidence type="ECO:0000313" key="1">
    <source>
        <dbReference type="EMBL" id="WGH79736.1"/>
    </source>
</evidence>
<dbReference type="RefSeq" id="WP_279966670.1">
    <property type="nucleotide sequence ID" value="NZ_CP122537.1"/>
</dbReference>
<protein>
    <submittedName>
        <fullName evidence="1">PhnD/SsuA/transferrin family substrate-binding protein</fullName>
    </submittedName>
</protein>
<proteinExistence type="predicted"/>
<dbReference type="Gene3D" id="3.40.190.10">
    <property type="entry name" value="Periplasmic binding protein-like II"/>
    <property type="match status" value="1"/>
</dbReference>
<organism evidence="1 2">
    <name type="scientific">Jannaschia ovalis</name>
    <dbReference type="NCBI Taxonomy" id="3038773"/>
    <lineage>
        <taxon>Bacteria</taxon>
        <taxon>Pseudomonadati</taxon>
        <taxon>Pseudomonadota</taxon>
        <taxon>Alphaproteobacteria</taxon>
        <taxon>Rhodobacterales</taxon>
        <taxon>Roseobacteraceae</taxon>
        <taxon>Jannaschia</taxon>
    </lineage>
</organism>
<dbReference type="Pfam" id="PF12974">
    <property type="entry name" value="Phosphonate-bd"/>
    <property type="match status" value="1"/>
</dbReference>
<keyword evidence="2" id="KW-1185">Reference proteome</keyword>
<gene>
    <name evidence="1" type="ORF">P8627_05600</name>
</gene>
<evidence type="ECO:0000313" key="2">
    <source>
        <dbReference type="Proteomes" id="UP001243420"/>
    </source>
</evidence>
<sequence length="228" mass="23718">MPDTVASLCWYPATRPAWERLWQGVRARLGWGPEALSWPEEAGAHWRDPGLVLSMTCAMPMRLGLARQAVVVGSPVWDLPGLPPGHYASHIVMRADDPRDPATAAAAGIAANAPDSQSGRGVLDAAGLEGPIAYTGSHAAAMLAVAAGRAHLAAIDVVTWRMAPHSALAIRATTPPTPATPFITARPEWRAPVRTALTAAIAAMPPADRAATRLIGVTDLAPAAYAAA</sequence>
<dbReference type="Proteomes" id="UP001243420">
    <property type="component" value="Chromosome"/>
</dbReference>